<reference evidence="2" key="1">
    <citation type="submission" date="2018-07" db="EMBL/GenBank/DDBJ databases">
        <authorList>
            <consortium name="GenomeTrakr network: Whole genome sequencing for foodborne pathogen traceback"/>
        </authorList>
    </citation>
    <scope>NUCLEOTIDE SEQUENCE [LARGE SCALE GENOMIC DNA]</scope>
    <source>
        <strain evidence="2">CFSAN034452</strain>
    </source>
</reference>
<proteinExistence type="predicted"/>
<feature type="domain" description="HTH cro/C1-type" evidence="1">
    <location>
        <begin position="12"/>
        <end position="58"/>
    </location>
</feature>
<evidence type="ECO:0000259" key="1">
    <source>
        <dbReference type="Pfam" id="PF01381"/>
    </source>
</evidence>
<dbReference type="InterPro" id="IPR010982">
    <property type="entry name" value="Lambda_DNA-bd_dom_sf"/>
</dbReference>
<gene>
    <name evidence="2" type="ORF">ATQ15_16385</name>
</gene>
<dbReference type="SUPFAM" id="SSF47413">
    <property type="entry name" value="lambda repressor-like DNA-binding domains"/>
    <property type="match status" value="1"/>
</dbReference>
<evidence type="ECO:0000313" key="2">
    <source>
        <dbReference type="EMBL" id="MIT45093.1"/>
    </source>
</evidence>
<accession>A0A402SRS3</accession>
<dbReference type="GO" id="GO:0003677">
    <property type="term" value="F:DNA binding"/>
    <property type="evidence" value="ECO:0007669"/>
    <property type="project" value="InterPro"/>
</dbReference>
<comment type="caution">
    <text evidence="2">The sequence shown here is derived from an EMBL/GenBank/DDBJ whole genome shotgun (WGS) entry which is preliminary data.</text>
</comment>
<dbReference type="Gene3D" id="1.10.260.40">
    <property type="entry name" value="lambda repressor-like DNA-binding domains"/>
    <property type="match status" value="1"/>
</dbReference>
<dbReference type="EMBL" id="RSTW01000013">
    <property type="protein sequence ID" value="MIT45093.1"/>
    <property type="molecule type" value="Genomic_DNA"/>
</dbReference>
<dbReference type="Pfam" id="PF01381">
    <property type="entry name" value="HTH_3"/>
    <property type="match status" value="1"/>
</dbReference>
<dbReference type="Proteomes" id="UP000885418">
    <property type="component" value="Unassembled WGS sequence"/>
</dbReference>
<organism evidence="2">
    <name type="scientific">Salmonella enterica</name>
    <name type="common">Salmonella choleraesuis</name>
    <dbReference type="NCBI Taxonomy" id="28901"/>
    <lineage>
        <taxon>Bacteria</taxon>
        <taxon>Pseudomonadati</taxon>
        <taxon>Pseudomonadota</taxon>
        <taxon>Gammaproteobacteria</taxon>
        <taxon>Enterobacterales</taxon>
        <taxon>Enterobacteriaceae</taxon>
        <taxon>Salmonella</taxon>
    </lineage>
</organism>
<sequence>MSTLTPQEIIIALNELGFTQTAIKDRTGISQASLSRIYAGRNGDPRLSVVRSLEALYREVTATADKA</sequence>
<protein>
    <submittedName>
        <fullName evidence="2">Transcriptional regulator</fullName>
    </submittedName>
</protein>
<dbReference type="AlphaFoldDB" id="A0A402SRS3"/>
<dbReference type="InterPro" id="IPR001387">
    <property type="entry name" value="Cro/C1-type_HTH"/>
</dbReference>
<name>A0A402SRS3_SALER</name>